<dbReference type="AlphaFoldDB" id="U6L482"/>
<protein>
    <submittedName>
        <fullName evidence="2">Uncharacterized protein</fullName>
    </submittedName>
</protein>
<keyword evidence="1" id="KW-0175">Coiled coil</keyword>
<reference evidence="2" key="1">
    <citation type="submission" date="2013-10" db="EMBL/GenBank/DDBJ databases">
        <title>Genomic analysis of the causative agents of coccidiosis in chickens.</title>
        <authorList>
            <person name="Reid A.J."/>
            <person name="Blake D."/>
            <person name="Billington K."/>
            <person name="Browne H."/>
            <person name="Dunn M."/>
            <person name="Hung S."/>
            <person name="Kawahara F."/>
            <person name="Miranda-Saavedra D."/>
            <person name="Mourier T."/>
            <person name="Nagra H."/>
            <person name="Otto T.D."/>
            <person name="Rawlings N."/>
            <person name="Sanchez A."/>
            <person name="Sanders M."/>
            <person name="Subramaniam C."/>
            <person name="Tay Y."/>
            <person name="Dear P."/>
            <person name="Doerig C."/>
            <person name="Gruber A."/>
            <person name="Parkinson J."/>
            <person name="Shirley M."/>
            <person name="Wan K.L."/>
            <person name="Berriman M."/>
            <person name="Tomley F."/>
            <person name="Pain A."/>
        </authorList>
    </citation>
    <scope>NUCLEOTIDE SEQUENCE [LARGE SCALE GENOMIC DNA]</scope>
    <source>
        <strain evidence="2">Houghton</strain>
    </source>
</reference>
<dbReference type="RefSeq" id="XP_013233330.1">
    <property type="nucleotide sequence ID" value="XM_013377876.1"/>
</dbReference>
<organism evidence="2 3">
    <name type="scientific">Eimeria tenella</name>
    <name type="common">Coccidian parasite</name>
    <dbReference type="NCBI Taxonomy" id="5802"/>
    <lineage>
        <taxon>Eukaryota</taxon>
        <taxon>Sar</taxon>
        <taxon>Alveolata</taxon>
        <taxon>Apicomplexa</taxon>
        <taxon>Conoidasida</taxon>
        <taxon>Coccidia</taxon>
        <taxon>Eucoccidiorida</taxon>
        <taxon>Eimeriorina</taxon>
        <taxon>Eimeriidae</taxon>
        <taxon>Eimeria</taxon>
    </lineage>
</organism>
<dbReference type="GeneID" id="25250552"/>
<dbReference type="EMBL" id="HG675727">
    <property type="protein sequence ID" value="CDJ42580.1"/>
    <property type="molecule type" value="Genomic_DNA"/>
</dbReference>
<evidence type="ECO:0000256" key="1">
    <source>
        <dbReference type="SAM" id="Coils"/>
    </source>
</evidence>
<gene>
    <name evidence="2" type="ORF">ETH_00006750</name>
</gene>
<sequence length="206" mass="22487">MLLNPFNIFGIVSDSAEDLNYEQQDAATAAAAAAAEPFVDCIAEFREKVRSVSARGLRALSSIPAAAAAAAKEPSGEAESAAAGEPAAAAAAAAAKELFQELLLLEEVLRELQLRKVEEQKKEAARELERKNQAEALLKKQLEAQIEPKEYFKETQKGVYGTFDEEGIPLTFADGKEIPKSQRKNLAKLLEKHKKAHEKYHGEKKP</sequence>
<dbReference type="VEuPathDB" id="ToxoDB:ETH_00006750"/>
<feature type="coiled-coil region" evidence="1">
    <location>
        <begin position="95"/>
        <end position="145"/>
    </location>
</feature>
<accession>U6L482</accession>
<dbReference type="VEuPathDB" id="ToxoDB:ETH2_1215400"/>
<proteinExistence type="predicted"/>
<name>U6L482_EIMTE</name>
<evidence type="ECO:0000313" key="3">
    <source>
        <dbReference type="Proteomes" id="UP000030747"/>
    </source>
</evidence>
<dbReference type="Proteomes" id="UP000030747">
    <property type="component" value="Unassembled WGS sequence"/>
</dbReference>
<evidence type="ECO:0000313" key="2">
    <source>
        <dbReference type="EMBL" id="CDJ42580.1"/>
    </source>
</evidence>
<reference evidence="2" key="2">
    <citation type="submission" date="2013-10" db="EMBL/GenBank/DDBJ databases">
        <authorList>
            <person name="Aslett M."/>
        </authorList>
    </citation>
    <scope>NUCLEOTIDE SEQUENCE [LARGE SCALE GENOMIC DNA]</scope>
    <source>
        <strain evidence="2">Houghton</strain>
    </source>
</reference>
<keyword evidence="3" id="KW-1185">Reference proteome</keyword>